<proteinExistence type="predicted"/>
<dbReference type="EMBL" id="QEEZ01000002">
    <property type="protein sequence ID" value="PWC02586.1"/>
    <property type="molecule type" value="Genomic_DNA"/>
</dbReference>
<dbReference type="RefSeq" id="WP_108431697.1">
    <property type="nucleotide sequence ID" value="NZ_CP026947.1"/>
</dbReference>
<dbReference type="SUPFAM" id="SSF51726">
    <property type="entry name" value="UROD/MetE-like"/>
    <property type="match status" value="1"/>
</dbReference>
<dbReference type="KEGG" id="cyz:C3B44_06710"/>
<dbReference type="OrthoDB" id="5242426at2"/>
<sequence>MARAYGLGTLPGADVPEALDIIVSETGEMPHLPIMPERGLGYDRTAMTAAMIGHLSIDRGPRGWVLLNQPRLATVRIADHLARDLDLAQALWPPIPRVKMQLSGPLSLACDLELADGHRVLTDPGALRDLAAALIDGIVTTRQELQRRFSVSEVVVQLDEPWLSAIAAGKVPGTNDFDTIRAIHPQDLHDELQSLVDEVGGEVLLNQSGQVPLWEVSPCQVLVDTARVAGTAQLDGLGTALAEKAVGLGVAAAEVAGDPRGVAIRLARLAEELGVDPARLSNMDVYPAGRLGNPAAAYAGVQELAGILTRDAGDL</sequence>
<evidence type="ECO:0000313" key="1">
    <source>
        <dbReference type="EMBL" id="PWC02586.1"/>
    </source>
</evidence>
<gene>
    <name evidence="1" type="ORF">DF222_01180</name>
</gene>
<keyword evidence="2" id="KW-1185">Reference proteome</keyword>
<evidence type="ECO:0008006" key="3">
    <source>
        <dbReference type="Google" id="ProtNLM"/>
    </source>
</evidence>
<dbReference type="AlphaFoldDB" id="A0A2U1T9A5"/>
<organism evidence="1 2">
    <name type="scientific">Corynebacterium yudongzhengii</name>
    <dbReference type="NCBI Taxonomy" id="2080740"/>
    <lineage>
        <taxon>Bacteria</taxon>
        <taxon>Bacillati</taxon>
        <taxon>Actinomycetota</taxon>
        <taxon>Actinomycetes</taxon>
        <taxon>Mycobacteriales</taxon>
        <taxon>Corynebacteriaceae</taxon>
        <taxon>Corynebacterium</taxon>
    </lineage>
</organism>
<dbReference type="Proteomes" id="UP000244989">
    <property type="component" value="Unassembled WGS sequence"/>
</dbReference>
<comment type="caution">
    <text evidence="1">The sequence shown here is derived from an EMBL/GenBank/DDBJ whole genome shotgun (WGS) entry which is preliminary data.</text>
</comment>
<protein>
    <recommendedName>
        <fullName evidence="3">Methionine synthase</fullName>
    </recommendedName>
</protein>
<name>A0A2U1T9A5_9CORY</name>
<accession>A0A2U1T9A5</accession>
<evidence type="ECO:0000313" key="2">
    <source>
        <dbReference type="Proteomes" id="UP000244989"/>
    </source>
</evidence>
<reference evidence="2" key="1">
    <citation type="submission" date="2018-04" db="EMBL/GenBank/DDBJ databases">
        <authorList>
            <person name="Liu S."/>
            <person name="Wang Z."/>
            <person name="Li J."/>
        </authorList>
    </citation>
    <scope>NUCLEOTIDE SEQUENCE [LARGE SCALE GENOMIC DNA]</scope>
    <source>
        <strain evidence="2">2189</strain>
    </source>
</reference>
<dbReference type="InterPro" id="IPR038071">
    <property type="entry name" value="UROD/MetE-like_sf"/>
</dbReference>